<dbReference type="EMBL" id="CM016560">
    <property type="protein sequence ID" value="TKV96024.1"/>
    <property type="molecule type" value="Genomic_DNA"/>
</dbReference>
<name>A0A4U6T5P5_SETVI</name>
<reference evidence="1" key="1">
    <citation type="submission" date="2019-03" db="EMBL/GenBank/DDBJ databases">
        <title>WGS assembly of Setaria viridis.</title>
        <authorList>
            <person name="Huang P."/>
            <person name="Jenkins J."/>
            <person name="Grimwood J."/>
            <person name="Barry K."/>
            <person name="Healey A."/>
            <person name="Mamidi S."/>
            <person name="Sreedasyam A."/>
            <person name="Shu S."/>
            <person name="Feldman M."/>
            <person name="Wu J."/>
            <person name="Yu Y."/>
            <person name="Chen C."/>
            <person name="Johnson J."/>
            <person name="Rokhsar D."/>
            <person name="Baxter I."/>
            <person name="Schmutz J."/>
            <person name="Brutnell T."/>
            <person name="Kellogg E."/>
        </authorList>
    </citation>
    <scope>NUCLEOTIDE SEQUENCE [LARGE SCALE GENOMIC DNA]</scope>
</reference>
<proteinExistence type="predicted"/>
<dbReference type="AlphaFoldDB" id="A0A4U6T5P5"/>
<organism evidence="1 2">
    <name type="scientific">Setaria viridis</name>
    <name type="common">Green bristlegrass</name>
    <name type="synonym">Setaria italica subsp. viridis</name>
    <dbReference type="NCBI Taxonomy" id="4556"/>
    <lineage>
        <taxon>Eukaryota</taxon>
        <taxon>Viridiplantae</taxon>
        <taxon>Streptophyta</taxon>
        <taxon>Embryophyta</taxon>
        <taxon>Tracheophyta</taxon>
        <taxon>Spermatophyta</taxon>
        <taxon>Magnoliopsida</taxon>
        <taxon>Liliopsida</taxon>
        <taxon>Poales</taxon>
        <taxon>Poaceae</taxon>
        <taxon>PACMAD clade</taxon>
        <taxon>Panicoideae</taxon>
        <taxon>Panicodae</taxon>
        <taxon>Paniceae</taxon>
        <taxon>Cenchrinae</taxon>
        <taxon>Setaria</taxon>
    </lineage>
</organism>
<protein>
    <submittedName>
        <fullName evidence="1">Uncharacterized protein</fullName>
    </submittedName>
</protein>
<accession>A0A4U6T5P5</accession>
<dbReference type="Gramene" id="TKV96024">
    <property type="protein sequence ID" value="TKV96024"/>
    <property type="gene ID" value="SEVIR_9G402600v2"/>
</dbReference>
<evidence type="ECO:0000313" key="1">
    <source>
        <dbReference type="EMBL" id="TKV96024.1"/>
    </source>
</evidence>
<sequence length="127" mass="13510">MVRCRGLLCQIAEARRREERRQRCRLVKEWSAPCSVTGSPAAAAASGRPRAAACRCCADARSSPCAWPLARAAVSDSPCCPAVVARRRACCMPPGSGSPASPPPPALGDEHSVWVWMSVCDCVSAWL</sequence>
<dbReference type="Proteomes" id="UP000298652">
    <property type="component" value="Chromosome 9"/>
</dbReference>
<keyword evidence="2" id="KW-1185">Reference proteome</keyword>
<gene>
    <name evidence="1" type="ORF">SEVIR_9G402600v2</name>
</gene>
<evidence type="ECO:0000313" key="2">
    <source>
        <dbReference type="Proteomes" id="UP000298652"/>
    </source>
</evidence>